<dbReference type="PROSITE" id="PS00329">
    <property type="entry name" value="HSP70_2"/>
    <property type="match status" value="1"/>
</dbReference>
<gene>
    <name evidence="5" type="ORF">CR164_00885</name>
</gene>
<dbReference type="PROSITE" id="PS01036">
    <property type="entry name" value="HSP70_3"/>
    <property type="match status" value="1"/>
</dbReference>
<dbReference type="InterPro" id="IPR043129">
    <property type="entry name" value="ATPase_NBD"/>
</dbReference>
<evidence type="ECO:0000256" key="3">
    <source>
        <dbReference type="ARBA" id="ARBA00022840"/>
    </source>
</evidence>
<sequence>MALAFDFGTSNSVVVRWNEVLCKGEAVMLPNLTRTYPLRRGGNATVIPSLIHYGKNSMPMIGAQVEEAGLATHPGTFRWLKMDVLRTGGANRGRRVNGEVIYPRKAADELVDHILMFVRGHYGDLDDELVVTVPVEAFDHYLDWLQEAALKRFPGGVRFLDEATACIMGYLDQILDRKPYCIVDFGGGTLDVSVVRTDLSASGNTRCRVLGRAGEEIGGIMVDNWLLEYIQKREGLDDEDISVVGSALLRQIEQAKISISNGKDKAEISQYNDISGLLINCTITREVLQEALEKQREPNKHNLYQIIVRTLDRALDQARDRAGIRKTELEGVFLVGGSSMLPGIHEKIRDYFPDSELHGDNPFEAVALGACRYGGGMIEQALAHDYCMKSWNRELRDFELVPVVPRGTPYPTEKPVTSKYIKAACDAQQVLGLVIYERSVMERPVISYVNGAEGLRPVREEMRQEAREKPLNPDDHEFIHADPPSVVGERRFIAGFGVDEHRRLTLWLRDNLEGNKSFIQLRDGIRIPLPVANFPVVKL</sequence>
<reference evidence="6" key="1">
    <citation type="submission" date="2017-10" db="EMBL/GenBank/DDBJ databases">
        <authorList>
            <person name="Gaisin V.A."/>
            <person name="Rysina M.S."/>
            <person name="Grouzdev D.S."/>
        </authorList>
    </citation>
    <scope>NUCLEOTIDE SEQUENCE [LARGE SCALE GENOMIC DNA]</scope>
    <source>
        <strain evidence="6">V1</strain>
    </source>
</reference>
<dbReference type="SUPFAM" id="SSF53067">
    <property type="entry name" value="Actin-like ATPase domain"/>
    <property type="match status" value="2"/>
</dbReference>
<name>A0A317TBL9_9CHLB</name>
<dbReference type="InterPro" id="IPR013126">
    <property type="entry name" value="Hsp_70_fam"/>
</dbReference>
<dbReference type="PRINTS" id="PR00301">
    <property type="entry name" value="HEATSHOCK70"/>
</dbReference>
<proteinExistence type="inferred from homology"/>
<evidence type="ECO:0000256" key="1">
    <source>
        <dbReference type="ARBA" id="ARBA00007381"/>
    </source>
</evidence>
<evidence type="ECO:0000256" key="2">
    <source>
        <dbReference type="ARBA" id="ARBA00022741"/>
    </source>
</evidence>
<dbReference type="RefSeq" id="WP_110022028.1">
    <property type="nucleotide sequence ID" value="NZ_PDNZ01000001.1"/>
</dbReference>
<evidence type="ECO:0000256" key="4">
    <source>
        <dbReference type="RuleBase" id="RU003322"/>
    </source>
</evidence>
<comment type="caution">
    <text evidence="5">The sequence shown here is derived from an EMBL/GenBank/DDBJ whole genome shotgun (WGS) entry which is preliminary data.</text>
</comment>
<dbReference type="OrthoDB" id="9766019at2"/>
<dbReference type="Pfam" id="PF00012">
    <property type="entry name" value="HSP70"/>
    <property type="match status" value="1"/>
</dbReference>
<dbReference type="Gene3D" id="3.90.640.10">
    <property type="entry name" value="Actin, Chain A, domain 4"/>
    <property type="match status" value="1"/>
</dbReference>
<dbReference type="InterPro" id="IPR018181">
    <property type="entry name" value="Heat_shock_70_CS"/>
</dbReference>
<dbReference type="AlphaFoldDB" id="A0A317TBL9"/>
<dbReference type="Proteomes" id="UP000246278">
    <property type="component" value="Unassembled WGS sequence"/>
</dbReference>
<dbReference type="PANTHER" id="PTHR19375">
    <property type="entry name" value="HEAT SHOCK PROTEIN 70KDA"/>
    <property type="match status" value="1"/>
</dbReference>
<comment type="similarity">
    <text evidence="1 4">Belongs to the heat shock protein 70 family.</text>
</comment>
<dbReference type="EMBL" id="PDNZ01000001">
    <property type="protein sequence ID" value="PWW83146.1"/>
    <property type="molecule type" value="Genomic_DNA"/>
</dbReference>
<dbReference type="GO" id="GO:0005524">
    <property type="term" value="F:ATP binding"/>
    <property type="evidence" value="ECO:0007669"/>
    <property type="project" value="UniProtKB-KW"/>
</dbReference>
<dbReference type="GO" id="GO:0140662">
    <property type="term" value="F:ATP-dependent protein folding chaperone"/>
    <property type="evidence" value="ECO:0007669"/>
    <property type="project" value="InterPro"/>
</dbReference>
<keyword evidence="2 4" id="KW-0547">Nucleotide-binding</keyword>
<evidence type="ECO:0000313" key="5">
    <source>
        <dbReference type="EMBL" id="PWW83146.1"/>
    </source>
</evidence>
<protein>
    <submittedName>
        <fullName evidence="5">Molecular chaperone DnaK</fullName>
    </submittedName>
</protein>
<keyword evidence="3 4" id="KW-0067">ATP-binding</keyword>
<organism evidence="5 6">
    <name type="scientific">Prosthecochloris marina</name>
    <dbReference type="NCBI Taxonomy" id="2017681"/>
    <lineage>
        <taxon>Bacteria</taxon>
        <taxon>Pseudomonadati</taxon>
        <taxon>Chlorobiota</taxon>
        <taxon>Chlorobiia</taxon>
        <taxon>Chlorobiales</taxon>
        <taxon>Chlorobiaceae</taxon>
        <taxon>Prosthecochloris</taxon>
    </lineage>
</organism>
<dbReference type="Gene3D" id="3.30.420.40">
    <property type="match status" value="2"/>
</dbReference>
<evidence type="ECO:0000313" key="6">
    <source>
        <dbReference type="Proteomes" id="UP000246278"/>
    </source>
</evidence>
<accession>A0A317TBL9</accession>
<keyword evidence="6" id="KW-1185">Reference proteome</keyword>